<feature type="chain" id="PRO_5005644125" evidence="1">
    <location>
        <begin position="32"/>
        <end position="156"/>
    </location>
</feature>
<evidence type="ECO:0000313" key="3">
    <source>
        <dbReference type="Proteomes" id="UP000034228"/>
    </source>
</evidence>
<protein>
    <submittedName>
        <fullName evidence="2">Uncharacterized protein</fullName>
    </submittedName>
</protein>
<organism evidence="2 3">
    <name type="scientific">Arsukibacterium ikkense</name>
    <dbReference type="NCBI Taxonomy" id="336831"/>
    <lineage>
        <taxon>Bacteria</taxon>
        <taxon>Pseudomonadati</taxon>
        <taxon>Pseudomonadota</taxon>
        <taxon>Gammaproteobacteria</taxon>
        <taxon>Chromatiales</taxon>
        <taxon>Chromatiaceae</taxon>
        <taxon>Arsukibacterium</taxon>
    </lineage>
</organism>
<proteinExistence type="predicted"/>
<dbReference type="PROSITE" id="PS51257">
    <property type="entry name" value="PROKAR_LIPOPROTEIN"/>
    <property type="match status" value="1"/>
</dbReference>
<evidence type="ECO:0000256" key="1">
    <source>
        <dbReference type="SAM" id="SignalP"/>
    </source>
</evidence>
<dbReference type="Proteomes" id="UP000034228">
    <property type="component" value="Unassembled WGS sequence"/>
</dbReference>
<dbReference type="AlphaFoldDB" id="A0A0M2V0G0"/>
<keyword evidence="3" id="KW-1185">Reference proteome</keyword>
<accession>A0A0M2V0G0</accession>
<comment type="caution">
    <text evidence="2">The sequence shown here is derived from an EMBL/GenBank/DDBJ whole genome shotgun (WGS) entry which is preliminary data.</text>
</comment>
<reference evidence="2 3" key="1">
    <citation type="submission" date="2015-03" db="EMBL/GenBank/DDBJ databases">
        <title>Draft genome sequences of two protease-producing strains of Arsukibacterium isolated from two cold and alkaline environments.</title>
        <authorList>
            <person name="Lylloff J.E."/>
            <person name="Skov L.B."/>
            <person name="Jepsen M."/>
            <person name="Hallin P.F."/>
            <person name="Sorensen S.J."/>
            <person name="Stougaard P."/>
            <person name="Glaring M.A."/>
        </authorList>
    </citation>
    <scope>NUCLEOTIDE SEQUENCE [LARGE SCALE GENOMIC DNA]</scope>
    <source>
        <strain evidence="2 3">GCM72</strain>
    </source>
</reference>
<evidence type="ECO:0000313" key="2">
    <source>
        <dbReference type="EMBL" id="KKO44332.1"/>
    </source>
</evidence>
<name>A0A0M2V0G0_9GAMM</name>
<gene>
    <name evidence="2" type="ORF">WG68_16015</name>
</gene>
<keyword evidence="1" id="KW-0732">Signal</keyword>
<sequence>MLKRLVNIITVNFMKNSGLIWVALVTGSACAAPVAEAPPAAEQVWQLFLQNMALPLSAEPNCQQVSAANPTQSLTLGQHFATNLSVSFATENSVSFSSSCTASKMELSDGKLQPVWDCKIEILEQDAQAEFISSSMTAFYLNANGTALLPGSLRCF</sequence>
<feature type="signal peptide" evidence="1">
    <location>
        <begin position="1"/>
        <end position="31"/>
    </location>
</feature>
<dbReference type="EMBL" id="LAHO01000017">
    <property type="protein sequence ID" value="KKO44332.1"/>
    <property type="molecule type" value="Genomic_DNA"/>
</dbReference>